<dbReference type="STRING" id="4097.A0A1S4AUP7"/>
<dbReference type="PaxDb" id="4097-A0A1S4AUP7"/>
<dbReference type="KEGG" id="nta:107801479"/>
<dbReference type="RefSeq" id="XP_016480295.1">
    <property type="nucleotide sequence ID" value="XM_016624809.1"/>
</dbReference>
<dbReference type="OrthoDB" id="1303672at2759"/>
<evidence type="ECO:0000313" key="1">
    <source>
        <dbReference type="RefSeq" id="XP_016480295.1"/>
    </source>
</evidence>
<accession>A0A1S4AUP7</accession>
<evidence type="ECO:0008006" key="2">
    <source>
        <dbReference type="Google" id="ProtNLM"/>
    </source>
</evidence>
<dbReference type="OMA" id="HEAMSSC"/>
<gene>
    <name evidence="1" type="primary">LOC107801479</name>
</gene>
<name>A0A1S4AUP7_TOBAC</name>
<proteinExistence type="predicted"/>
<dbReference type="PANTHER" id="PTHR46890">
    <property type="entry name" value="NON-LTR RETROLELEMENT REVERSE TRANSCRIPTASE-LIKE PROTEIN-RELATED"/>
    <property type="match status" value="1"/>
</dbReference>
<dbReference type="AlphaFoldDB" id="A0A1S4AUP7"/>
<sequence>MLWLKEGDLNTKFFHRVAVVNRRRNFIEFLVVDGVRIEGEEEVKWAILGSMRTYTKRKLVGGRLWGGIEFNHIGKGDSEWLERAFEEEEVHEAMSSCVGDTAPGPDGFSLAFFQLYSRRFLTCLFRPPSMHLKKVLDVSVSSSQNVFVEGRQILDAALVANELVEFRRKNRDPDLLCKLDLEKAFDHVNLEFLDFIMMQIGFGARWRG</sequence>
<organism evidence="1">
    <name type="scientific">Nicotiana tabacum</name>
    <name type="common">Common tobacco</name>
    <dbReference type="NCBI Taxonomy" id="4097"/>
    <lineage>
        <taxon>Eukaryota</taxon>
        <taxon>Viridiplantae</taxon>
        <taxon>Streptophyta</taxon>
        <taxon>Embryophyta</taxon>
        <taxon>Tracheophyta</taxon>
        <taxon>Spermatophyta</taxon>
        <taxon>Magnoliopsida</taxon>
        <taxon>eudicotyledons</taxon>
        <taxon>Gunneridae</taxon>
        <taxon>Pentapetalae</taxon>
        <taxon>asterids</taxon>
        <taxon>lamiids</taxon>
        <taxon>Solanales</taxon>
        <taxon>Solanaceae</taxon>
        <taxon>Nicotianoideae</taxon>
        <taxon>Nicotianeae</taxon>
        <taxon>Nicotiana</taxon>
    </lineage>
</organism>
<dbReference type="PANTHER" id="PTHR46890:SF50">
    <property type="entry name" value="RNA-DIRECTED DNA POLYMERASE, EUKARYOTA, REVERSE TRANSCRIPTASE ZINC-BINDING DOMAIN PROTEIN-RELATED"/>
    <property type="match status" value="1"/>
</dbReference>
<reference evidence="1" key="1">
    <citation type="submission" date="2025-08" db="UniProtKB">
        <authorList>
            <consortium name="RefSeq"/>
        </authorList>
    </citation>
    <scope>IDENTIFICATION</scope>
</reference>
<dbReference type="InterPro" id="IPR052343">
    <property type="entry name" value="Retrotransposon-Effector_Assoc"/>
</dbReference>
<protein>
    <recommendedName>
        <fullName evidence="2">Reverse transcriptase domain-containing protein</fullName>
    </recommendedName>
</protein>